<proteinExistence type="predicted"/>
<dbReference type="AlphaFoldDB" id="A0A975BU92"/>
<dbReference type="Proteomes" id="UP000663722">
    <property type="component" value="Chromosome"/>
</dbReference>
<reference evidence="1" key="1">
    <citation type="journal article" date="2021" name="Microb. Physiol.">
        <title>Proteogenomic Insights into the Physiology of Marine, Sulfate-Reducing, Filamentous Desulfonema limicola and Desulfonema magnum.</title>
        <authorList>
            <person name="Schnaars V."/>
            <person name="Wohlbrand L."/>
            <person name="Scheve S."/>
            <person name="Hinrichs C."/>
            <person name="Reinhardt R."/>
            <person name="Rabus R."/>
        </authorList>
    </citation>
    <scope>NUCLEOTIDE SEQUENCE</scope>
    <source>
        <strain evidence="1">4be13</strain>
    </source>
</reference>
<dbReference type="KEGG" id="dmm:dnm_074990"/>
<evidence type="ECO:0000313" key="1">
    <source>
        <dbReference type="EMBL" id="QTA91432.1"/>
    </source>
</evidence>
<protein>
    <submittedName>
        <fullName evidence="1">Uncharacterized protein</fullName>
    </submittedName>
</protein>
<organism evidence="1 2">
    <name type="scientific">Desulfonema magnum</name>
    <dbReference type="NCBI Taxonomy" id="45655"/>
    <lineage>
        <taxon>Bacteria</taxon>
        <taxon>Pseudomonadati</taxon>
        <taxon>Thermodesulfobacteriota</taxon>
        <taxon>Desulfobacteria</taxon>
        <taxon>Desulfobacterales</taxon>
        <taxon>Desulfococcaceae</taxon>
        <taxon>Desulfonema</taxon>
    </lineage>
</organism>
<dbReference type="EMBL" id="CP061800">
    <property type="protein sequence ID" value="QTA91432.1"/>
    <property type="molecule type" value="Genomic_DNA"/>
</dbReference>
<sequence>MFEVFLKIYGRQTEIYDFLNSFDFISAKTKRSIRKECKNRAKRFFASCRNFFNIECKKPLRFVLQKTASLYFCTPEKKFSLALVLHWGKAFRSGIRKVF</sequence>
<evidence type="ECO:0000313" key="2">
    <source>
        <dbReference type="Proteomes" id="UP000663722"/>
    </source>
</evidence>
<name>A0A975BU92_9BACT</name>
<gene>
    <name evidence="1" type="ORF">dnm_074990</name>
</gene>
<keyword evidence="2" id="KW-1185">Reference proteome</keyword>
<accession>A0A975BU92</accession>